<evidence type="ECO:0000256" key="1">
    <source>
        <dbReference type="ARBA" id="ARBA00023125"/>
    </source>
</evidence>
<feature type="domain" description="HTH merR-type" evidence="2">
    <location>
        <begin position="1"/>
        <end position="71"/>
    </location>
</feature>
<evidence type="ECO:0000259" key="2">
    <source>
        <dbReference type="PROSITE" id="PS50937"/>
    </source>
</evidence>
<dbReference type="InterPro" id="IPR047057">
    <property type="entry name" value="MerR_fam"/>
</dbReference>
<dbReference type="GO" id="GO:0003677">
    <property type="term" value="F:DNA binding"/>
    <property type="evidence" value="ECO:0007669"/>
    <property type="project" value="UniProtKB-KW"/>
</dbReference>
<dbReference type="SMART" id="SM00422">
    <property type="entry name" value="HTH_MERR"/>
    <property type="match status" value="1"/>
</dbReference>
<dbReference type="PROSITE" id="PS00552">
    <property type="entry name" value="HTH_MERR_1"/>
    <property type="match status" value="1"/>
</dbReference>
<dbReference type="InterPro" id="IPR009061">
    <property type="entry name" value="DNA-bd_dom_put_sf"/>
</dbReference>
<dbReference type="PANTHER" id="PTHR30204">
    <property type="entry name" value="REDOX-CYCLING DRUG-SENSING TRANSCRIPTIONAL ACTIVATOR SOXR"/>
    <property type="match status" value="1"/>
</dbReference>
<dbReference type="RefSeq" id="WP_132173891.1">
    <property type="nucleotide sequence ID" value="NZ_SMKX01000123.1"/>
</dbReference>
<dbReference type="Proteomes" id="UP000295124">
    <property type="component" value="Unassembled WGS sequence"/>
</dbReference>
<protein>
    <submittedName>
        <fullName evidence="3">MerR family transcriptional regulator</fullName>
    </submittedName>
</protein>
<dbReference type="SUPFAM" id="SSF46955">
    <property type="entry name" value="Putative DNA-binding domain"/>
    <property type="match status" value="1"/>
</dbReference>
<dbReference type="EMBL" id="SMKX01000123">
    <property type="protein sequence ID" value="TDD50209.1"/>
    <property type="molecule type" value="Genomic_DNA"/>
</dbReference>
<dbReference type="CDD" id="cd01107">
    <property type="entry name" value="HTH_BmrR"/>
    <property type="match status" value="1"/>
</dbReference>
<comment type="caution">
    <text evidence="3">The sequence shown here is derived from an EMBL/GenBank/DDBJ whole genome shotgun (WGS) entry which is preliminary data.</text>
</comment>
<dbReference type="InterPro" id="IPR000551">
    <property type="entry name" value="MerR-type_HTH_dom"/>
</dbReference>
<dbReference type="AlphaFoldDB" id="A0A4R4Z0A6"/>
<keyword evidence="1" id="KW-0238">DNA-binding</keyword>
<organism evidence="3 4">
    <name type="scientific">Kribbella antibiotica</name>
    <dbReference type="NCBI Taxonomy" id="190195"/>
    <lineage>
        <taxon>Bacteria</taxon>
        <taxon>Bacillati</taxon>
        <taxon>Actinomycetota</taxon>
        <taxon>Actinomycetes</taxon>
        <taxon>Propionibacteriales</taxon>
        <taxon>Kribbellaceae</taxon>
        <taxon>Kribbella</taxon>
    </lineage>
</organism>
<dbReference type="Gene3D" id="1.10.1660.10">
    <property type="match status" value="1"/>
</dbReference>
<sequence>MLSIGDLARHTRISVRMLRHYDALGLVVPERVDPHTGHRFYALSQIWRVDSLIALKELGFTLEECGALLDEQLPVEQLHGMLRLRRSQLEQRMTADADRLTEVERRLRSIERGLTMTNRTLKLGPLPAIRLLHLRAEVNDESEIGGAVSKLTQQLDAMDLPGQRIHTYDGRTDKIEVSVGVAAEEPRHGLELTELPAEPQGASVTYRGPLEGVADTWRTLDVALDEQGLESYGVYRDLRVDTQDPQQVVVELQVPVRPTS</sequence>
<keyword evidence="4" id="KW-1185">Reference proteome</keyword>
<proteinExistence type="predicted"/>
<dbReference type="Gene3D" id="3.20.80.10">
    <property type="entry name" value="Regulatory factor, effector binding domain"/>
    <property type="match status" value="1"/>
</dbReference>
<dbReference type="GO" id="GO:0003700">
    <property type="term" value="F:DNA-binding transcription factor activity"/>
    <property type="evidence" value="ECO:0007669"/>
    <property type="project" value="InterPro"/>
</dbReference>
<dbReference type="InterPro" id="IPR029442">
    <property type="entry name" value="GyrI-like"/>
</dbReference>
<dbReference type="OrthoDB" id="7849865at2"/>
<dbReference type="Pfam" id="PF06445">
    <property type="entry name" value="GyrI-like"/>
    <property type="match status" value="1"/>
</dbReference>
<evidence type="ECO:0000313" key="4">
    <source>
        <dbReference type="Proteomes" id="UP000295124"/>
    </source>
</evidence>
<dbReference type="PANTHER" id="PTHR30204:SF97">
    <property type="entry name" value="MERR FAMILY REGULATORY PROTEIN"/>
    <property type="match status" value="1"/>
</dbReference>
<dbReference type="Pfam" id="PF13411">
    <property type="entry name" value="MerR_1"/>
    <property type="match status" value="1"/>
</dbReference>
<dbReference type="InterPro" id="IPR011256">
    <property type="entry name" value="Reg_factor_effector_dom_sf"/>
</dbReference>
<name>A0A4R4Z0A6_9ACTN</name>
<dbReference type="PROSITE" id="PS50937">
    <property type="entry name" value="HTH_MERR_2"/>
    <property type="match status" value="1"/>
</dbReference>
<accession>A0A4R4Z0A6</accession>
<gene>
    <name evidence="3" type="ORF">E1263_31210</name>
</gene>
<evidence type="ECO:0000313" key="3">
    <source>
        <dbReference type="EMBL" id="TDD50209.1"/>
    </source>
</evidence>
<dbReference type="SUPFAM" id="SSF55136">
    <property type="entry name" value="Probable bacterial effector-binding domain"/>
    <property type="match status" value="1"/>
</dbReference>
<reference evidence="3 4" key="1">
    <citation type="submission" date="2019-03" db="EMBL/GenBank/DDBJ databases">
        <title>Draft genome sequences of novel Actinobacteria.</title>
        <authorList>
            <person name="Sahin N."/>
            <person name="Ay H."/>
            <person name="Saygin H."/>
        </authorList>
    </citation>
    <scope>NUCLEOTIDE SEQUENCE [LARGE SCALE GENOMIC DNA]</scope>
    <source>
        <strain evidence="3 4">JCM 13523</strain>
    </source>
</reference>